<evidence type="ECO:0000256" key="14">
    <source>
        <dbReference type="PIRNR" id="PIRNR000292"/>
    </source>
</evidence>
<accession>A0A1E2V9M3</accession>
<feature type="region of interest" description="Disordered" evidence="15">
    <location>
        <begin position="300"/>
        <end position="323"/>
    </location>
</feature>
<evidence type="ECO:0000256" key="11">
    <source>
        <dbReference type="ARBA" id="ARBA00023136"/>
    </source>
</evidence>
<feature type="compositionally biased region" description="Polar residues" evidence="15">
    <location>
        <begin position="314"/>
        <end position="323"/>
    </location>
</feature>
<keyword evidence="3 14" id="KW-0813">Transport</keyword>
<sequence length="323" mass="35933">MRQIPFLRTSGWMVLAALPLLLSGCDLALFNPKGQIGAQQKDLIILAFGVMQVVVIPVVFMTLFFAWRYRRSNIEKNKATYLPNWSHSNKIEAAVWAAPFIIILFLGVITWQTTHSLDPHKPLDSVDKAPLEVDVISLDWKWLFVYPEQGIATINELYAPKDTPINFRVTSGSVMNSFYIPRLGTQIYAMSGMSNTLHLIGNEVGVYDGRSVAYSGKGFAEMTFKTHITSDADFQAWVEKVKNSQGAALTFPEGYNTVAKPSIANEVEYFPSVDQGFYNKVLGIFQEGHMAAMAQNEHEPTAGHTMSGAHHSDSTQQHAEAVE</sequence>
<dbReference type="InterPro" id="IPR008972">
    <property type="entry name" value="Cupredoxin"/>
</dbReference>
<organism evidence="19 20">
    <name type="scientific">Terasakiispira papahanaumokuakeensis</name>
    <dbReference type="NCBI Taxonomy" id="197479"/>
    <lineage>
        <taxon>Bacteria</taxon>
        <taxon>Pseudomonadati</taxon>
        <taxon>Pseudomonadota</taxon>
        <taxon>Gammaproteobacteria</taxon>
        <taxon>Oceanospirillales</taxon>
        <taxon>Terasakiispira</taxon>
    </lineage>
</organism>
<proteinExistence type="inferred from homology"/>
<dbReference type="Pfam" id="PF00116">
    <property type="entry name" value="COX2"/>
    <property type="match status" value="1"/>
</dbReference>
<evidence type="ECO:0000256" key="5">
    <source>
        <dbReference type="ARBA" id="ARBA00022660"/>
    </source>
</evidence>
<keyword evidence="4 14" id="KW-1003">Cell membrane</keyword>
<dbReference type="CDD" id="cd04212">
    <property type="entry name" value="CuRO_UO_II"/>
    <property type="match status" value="1"/>
</dbReference>
<feature type="domain" description="Cytochrome oxidase subunit II transmembrane region profile" evidence="18">
    <location>
        <begin position="21"/>
        <end position="121"/>
    </location>
</feature>
<keyword evidence="5 14" id="KW-0679">Respiratory chain</keyword>
<dbReference type="Proteomes" id="UP000094291">
    <property type="component" value="Unassembled WGS sequence"/>
</dbReference>
<comment type="subcellular location">
    <subcellularLocation>
        <location evidence="1">Cell membrane</location>
        <topology evidence="1">Multi-pass membrane protein</topology>
    </subcellularLocation>
</comment>
<protein>
    <recommendedName>
        <fullName evidence="14">Ubiquinol oxidase subunit 2</fullName>
    </recommendedName>
</protein>
<keyword evidence="8 14" id="KW-0249">Electron transport</keyword>
<keyword evidence="20" id="KW-1185">Reference proteome</keyword>
<dbReference type="RefSeq" id="WP_068997942.1">
    <property type="nucleotide sequence ID" value="NZ_MDTQ01000001.1"/>
</dbReference>
<evidence type="ECO:0000256" key="8">
    <source>
        <dbReference type="ARBA" id="ARBA00022982"/>
    </source>
</evidence>
<dbReference type="PROSITE" id="PS50857">
    <property type="entry name" value="COX2_CUA"/>
    <property type="match status" value="1"/>
</dbReference>
<evidence type="ECO:0000256" key="10">
    <source>
        <dbReference type="ARBA" id="ARBA00023002"/>
    </source>
</evidence>
<keyword evidence="7" id="KW-0732">Signal</keyword>
<dbReference type="GO" id="GO:0042773">
    <property type="term" value="P:ATP synthesis coupled electron transport"/>
    <property type="evidence" value="ECO:0007669"/>
    <property type="project" value="TreeGrafter"/>
</dbReference>
<dbReference type="Gene3D" id="2.60.40.420">
    <property type="entry name" value="Cupredoxins - blue copper proteins"/>
    <property type="match status" value="1"/>
</dbReference>
<dbReference type="PROSITE" id="PS51257">
    <property type="entry name" value="PROKAR_LIPOPROTEIN"/>
    <property type="match status" value="1"/>
</dbReference>
<gene>
    <name evidence="19" type="ORF">BFW38_08155</name>
</gene>
<dbReference type="InterPro" id="IPR036257">
    <property type="entry name" value="Cyt_c_oxidase_su2_TM_sf"/>
</dbReference>
<evidence type="ECO:0000256" key="16">
    <source>
        <dbReference type="SAM" id="Phobius"/>
    </source>
</evidence>
<evidence type="ECO:0000256" key="9">
    <source>
        <dbReference type="ARBA" id="ARBA00022989"/>
    </source>
</evidence>
<evidence type="ECO:0000256" key="6">
    <source>
        <dbReference type="ARBA" id="ARBA00022692"/>
    </source>
</evidence>
<evidence type="ECO:0000259" key="18">
    <source>
        <dbReference type="PROSITE" id="PS50999"/>
    </source>
</evidence>
<dbReference type="GO" id="GO:0005886">
    <property type="term" value="C:plasma membrane"/>
    <property type="evidence" value="ECO:0007669"/>
    <property type="project" value="UniProtKB-SubCell"/>
</dbReference>
<feature type="domain" description="Cytochrome oxidase subunit II copper A binding" evidence="17">
    <location>
        <begin position="128"/>
        <end position="240"/>
    </location>
</feature>
<keyword evidence="11 14" id="KW-0472">Membrane</keyword>
<dbReference type="GO" id="GO:0004129">
    <property type="term" value="F:cytochrome-c oxidase activity"/>
    <property type="evidence" value="ECO:0007669"/>
    <property type="project" value="UniProtKB-UniRule"/>
</dbReference>
<dbReference type="OrthoDB" id="9783445at2"/>
<evidence type="ECO:0000256" key="3">
    <source>
        <dbReference type="ARBA" id="ARBA00022448"/>
    </source>
</evidence>
<keyword evidence="13" id="KW-0449">Lipoprotein</keyword>
<evidence type="ECO:0000259" key="17">
    <source>
        <dbReference type="PROSITE" id="PS50857"/>
    </source>
</evidence>
<dbReference type="Gene3D" id="1.10.287.90">
    <property type="match status" value="1"/>
</dbReference>
<dbReference type="PANTHER" id="PTHR22888">
    <property type="entry name" value="CYTOCHROME C OXIDASE, SUBUNIT II"/>
    <property type="match status" value="1"/>
</dbReference>
<dbReference type="InterPro" id="IPR010514">
    <property type="entry name" value="COX_ARM"/>
</dbReference>
<dbReference type="EMBL" id="MDTQ01000001">
    <property type="protein sequence ID" value="ODC03526.1"/>
    <property type="molecule type" value="Genomic_DNA"/>
</dbReference>
<dbReference type="Pfam" id="PF06481">
    <property type="entry name" value="COX_ARM"/>
    <property type="match status" value="1"/>
</dbReference>
<dbReference type="PROSITE" id="PS50999">
    <property type="entry name" value="COX2_TM"/>
    <property type="match status" value="1"/>
</dbReference>
<dbReference type="NCBIfam" id="TIGR01433">
    <property type="entry name" value="CyoA"/>
    <property type="match status" value="1"/>
</dbReference>
<dbReference type="AlphaFoldDB" id="A0A1E2V9M3"/>
<comment type="similarity">
    <text evidence="2 14">Belongs to the cytochrome c oxidase subunit 2 family.</text>
</comment>
<evidence type="ECO:0000256" key="2">
    <source>
        <dbReference type="ARBA" id="ARBA00007866"/>
    </source>
</evidence>
<dbReference type="STRING" id="197479.BFW38_08155"/>
<dbReference type="PIRSF" id="PIRSF000292">
    <property type="entry name" value="Ubi_od_II"/>
    <property type="match status" value="1"/>
</dbReference>
<dbReference type="InterPro" id="IPR006333">
    <property type="entry name" value="Cyt_o_ubiquinol_oxidase_su2"/>
</dbReference>
<keyword evidence="9 16" id="KW-1133">Transmembrane helix</keyword>
<dbReference type="GO" id="GO:0009486">
    <property type="term" value="F:cytochrome bo3 ubiquinol oxidase activity"/>
    <property type="evidence" value="ECO:0007669"/>
    <property type="project" value="InterPro"/>
</dbReference>
<keyword evidence="12" id="KW-0564">Palmitate</keyword>
<feature type="transmembrane region" description="Helical" evidence="16">
    <location>
        <begin position="93"/>
        <end position="111"/>
    </location>
</feature>
<dbReference type="SUPFAM" id="SSF81464">
    <property type="entry name" value="Cytochrome c oxidase subunit II-like, transmembrane region"/>
    <property type="match status" value="1"/>
</dbReference>
<dbReference type="InterPro" id="IPR011759">
    <property type="entry name" value="Cyt_c_oxidase_su2_TM_dom"/>
</dbReference>
<reference evidence="19 20" key="1">
    <citation type="submission" date="2016-08" db="EMBL/GenBank/DDBJ databases">
        <authorList>
            <person name="Seilhamer J.J."/>
        </authorList>
    </citation>
    <scope>NUCLEOTIDE SEQUENCE [LARGE SCALE GENOMIC DNA]</scope>
    <source>
        <strain evidence="19 20">PH27A</strain>
    </source>
</reference>
<dbReference type="InterPro" id="IPR002429">
    <property type="entry name" value="CcO_II-like_C"/>
</dbReference>
<comment type="caution">
    <text evidence="19">The sequence shown here is derived from an EMBL/GenBank/DDBJ whole genome shotgun (WGS) entry which is preliminary data.</text>
</comment>
<evidence type="ECO:0000313" key="20">
    <source>
        <dbReference type="Proteomes" id="UP000094291"/>
    </source>
</evidence>
<dbReference type="GO" id="GO:0005507">
    <property type="term" value="F:copper ion binding"/>
    <property type="evidence" value="ECO:0007669"/>
    <property type="project" value="InterPro"/>
</dbReference>
<evidence type="ECO:0000256" key="15">
    <source>
        <dbReference type="SAM" id="MobiDB-lite"/>
    </source>
</evidence>
<evidence type="ECO:0000256" key="13">
    <source>
        <dbReference type="ARBA" id="ARBA00023288"/>
    </source>
</evidence>
<keyword evidence="6 16" id="KW-0812">Transmembrane</keyword>
<dbReference type="SUPFAM" id="SSF49503">
    <property type="entry name" value="Cupredoxins"/>
    <property type="match status" value="1"/>
</dbReference>
<evidence type="ECO:0000313" key="19">
    <source>
        <dbReference type="EMBL" id="ODC03526.1"/>
    </source>
</evidence>
<dbReference type="PANTHER" id="PTHR22888:SF18">
    <property type="entry name" value="CYTOCHROME BO(3) UBIQUINOL OXIDASE SUBUNIT 2"/>
    <property type="match status" value="1"/>
</dbReference>
<dbReference type="InterPro" id="IPR045187">
    <property type="entry name" value="CcO_II"/>
</dbReference>
<dbReference type="InterPro" id="IPR034227">
    <property type="entry name" value="CuRO_UO_II"/>
</dbReference>
<evidence type="ECO:0000256" key="4">
    <source>
        <dbReference type="ARBA" id="ARBA00022475"/>
    </source>
</evidence>
<evidence type="ECO:0000256" key="1">
    <source>
        <dbReference type="ARBA" id="ARBA00004651"/>
    </source>
</evidence>
<evidence type="ECO:0000256" key="7">
    <source>
        <dbReference type="ARBA" id="ARBA00022729"/>
    </source>
</evidence>
<keyword evidence="10 14" id="KW-0560">Oxidoreductase</keyword>
<name>A0A1E2V9M3_9GAMM</name>
<feature type="transmembrane region" description="Helical" evidence="16">
    <location>
        <begin position="43"/>
        <end position="67"/>
    </location>
</feature>
<dbReference type="GO" id="GO:0016682">
    <property type="term" value="F:oxidoreductase activity, acting on diphenols and related substances as donors, oxygen as acceptor"/>
    <property type="evidence" value="ECO:0007669"/>
    <property type="project" value="InterPro"/>
</dbReference>
<evidence type="ECO:0000256" key="12">
    <source>
        <dbReference type="ARBA" id="ARBA00023139"/>
    </source>
</evidence>